<dbReference type="EMBL" id="NWUJ01000013">
    <property type="protein sequence ID" value="PFH31838.1"/>
    <property type="molecule type" value="Genomic_DNA"/>
</dbReference>
<evidence type="ECO:0000313" key="4">
    <source>
        <dbReference type="Proteomes" id="UP000224006"/>
    </source>
</evidence>
<comment type="similarity">
    <text evidence="1">Belongs to the MIP18 family.</text>
</comment>
<evidence type="ECO:0000256" key="1">
    <source>
        <dbReference type="ARBA" id="ARBA00010381"/>
    </source>
</evidence>
<evidence type="ECO:0008006" key="5">
    <source>
        <dbReference type="Google" id="ProtNLM"/>
    </source>
</evidence>
<organism evidence="3 4">
    <name type="scientific">Besnoitia besnoiti</name>
    <name type="common">Apicomplexan protozoan</name>
    <dbReference type="NCBI Taxonomy" id="94643"/>
    <lineage>
        <taxon>Eukaryota</taxon>
        <taxon>Sar</taxon>
        <taxon>Alveolata</taxon>
        <taxon>Apicomplexa</taxon>
        <taxon>Conoidasida</taxon>
        <taxon>Coccidia</taxon>
        <taxon>Eucoccidiorida</taxon>
        <taxon>Eimeriorina</taxon>
        <taxon>Sarcocystidae</taxon>
        <taxon>Besnoitia</taxon>
    </lineage>
</organism>
<proteinExistence type="inferred from homology"/>
<dbReference type="KEGG" id="bbes:BESB_023300"/>
<name>A0A2A9LZM4_BESBE</name>
<sequence>MWIPEKRTGLLEEVSAHLDGAETCSSALTSSAPEASSAKTGASGACGGAPPRPARAIFPPEASPAGWNPGDSLAERARRTEESQEERRALAALSPFAQEIFFAARAVRDPEFPAYTLGDLGVVTPSLVRVENEETLSLRPREASDFAAEGCDRAAGAAEPLAGKGEDRISVSRAAAGAAASASSCAALVRGGGLGMEGRGGEGGGAAAVVTVGFTPTNARCSMASLIGLALRCKLCERFNFISPNCARFSRGAPPEPRTEDEPDDDVAPARRRREEREAAEPEGVNVQTGLERGLATRAGRPAEAAEGQVCRRERQGEPRGRVSSSCSEPRRRRLILDLQVLGHEDEAGLSRQLNDKERVCAALENPHIRELVIAAIQEDEA</sequence>
<keyword evidence="4" id="KW-1185">Reference proteome</keyword>
<gene>
    <name evidence="3" type="ORF">BESB_023300</name>
</gene>
<dbReference type="RefSeq" id="XP_029215847.1">
    <property type="nucleotide sequence ID" value="XM_029361032.1"/>
</dbReference>
<feature type="region of interest" description="Disordered" evidence="2">
    <location>
        <begin position="247"/>
        <end position="327"/>
    </location>
</feature>
<dbReference type="Gene3D" id="3.30.300.130">
    <property type="entry name" value="Fe-S cluster assembly (FSCA)"/>
    <property type="match status" value="1"/>
</dbReference>
<dbReference type="InterPro" id="IPR039796">
    <property type="entry name" value="MIP18"/>
</dbReference>
<dbReference type="Gene3D" id="6.10.250.1280">
    <property type="match status" value="1"/>
</dbReference>
<feature type="compositionally biased region" description="Basic and acidic residues" evidence="2">
    <location>
        <begin position="73"/>
        <end position="85"/>
    </location>
</feature>
<dbReference type="GO" id="GO:0051604">
    <property type="term" value="P:protein maturation"/>
    <property type="evidence" value="ECO:0007669"/>
    <property type="project" value="InterPro"/>
</dbReference>
<protein>
    <recommendedName>
        <fullName evidence="5">MIP18 family-like domain-containing protein</fullName>
    </recommendedName>
</protein>
<feature type="compositionally biased region" description="Basic and acidic residues" evidence="2">
    <location>
        <begin position="310"/>
        <end position="321"/>
    </location>
</feature>
<dbReference type="OrthoDB" id="347392at2759"/>
<evidence type="ECO:0000313" key="3">
    <source>
        <dbReference type="EMBL" id="PFH31838.1"/>
    </source>
</evidence>
<dbReference type="Proteomes" id="UP000224006">
    <property type="component" value="Chromosome XII"/>
</dbReference>
<dbReference type="PANTHER" id="PTHR12377:SF0">
    <property type="entry name" value="CYTOSOLIC IRON-SULFUR ASSEMBLY COMPONENT 2B"/>
    <property type="match status" value="1"/>
</dbReference>
<dbReference type="VEuPathDB" id="ToxoDB:BESB_023300"/>
<accession>A0A2A9LZM4</accession>
<dbReference type="AlphaFoldDB" id="A0A2A9LZM4"/>
<feature type="compositionally biased region" description="Polar residues" evidence="2">
    <location>
        <begin position="29"/>
        <end position="40"/>
    </location>
</feature>
<dbReference type="PANTHER" id="PTHR12377">
    <property type="entry name" value="CYTOSOLIC IRON-SULFUR ASSEMBLY COMPONENT 2B-RELATED"/>
    <property type="match status" value="1"/>
</dbReference>
<reference evidence="3 4" key="1">
    <citation type="submission" date="2017-09" db="EMBL/GenBank/DDBJ databases">
        <title>Genome sequencing of Besnoitia besnoiti strain Bb-Ger1.</title>
        <authorList>
            <person name="Schares G."/>
            <person name="Venepally P."/>
            <person name="Lorenzi H.A."/>
        </authorList>
    </citation>
    <scope>NUCLEOTIDE SEQUENCE [LARGE SCALE GENOMIC DNA]</scope>
    <source>
        <strain evidence="3 4">Bb-Ger1</strain>
    </source>
</reference>
<dbReference type="GeneID" id="40307390"/>
<feature type="region of interest" description="Disordered" evidence="2">
    <location>
        <begin position="29"/>
        <end position="85"/>
    </location>
</feature>
<dbReference type="InterPro" id="IPR034904">
    <property type="entry name" value="FSCA_dom_sf"/>
</dbReference>
<evidence type="ECO:0000256" key="2">
    <source>
        <dbReference type="SAM" id="MobiDB-lite"/>
    </source>
</evidence>
<comment type="caution">
    <text evidence="3">The sequence shown here is derived from an EMBL/GenBank/DDBJ whole genome shotgun (WGS) entry which is preliminary data.</text>
</comment>